<dbReference type="EMBL" id="DSXR01000013">
    <property type="protein sequence ID" value="HGS86122.1"/>
    <property type="molecule type" value="Genomic_DNA"/>
</dbReference>
<dbReference type="InterPro" id="IPR036249">
    <property type="entry name" value="Thioredoxin-like_sf"/>
</dbReference>
<dbReference type="GO" id="GO:0016491">
    <property type="term" value="F:oxidoreductase activity"/>
    <property type="evidence" value="ECO:0007669"/>
    <property type="project" value="InterPro"/>
</dbReference>
<dbReference type="Pfam" id="PF00578">
    <property type="entry name" value="AhpC-TSA"/>
    <property type="match status" value="1"/>
</dbReference>
<dbReference type="AlphaFoldDB" id="A0A7C4KXU3"/>
<comment type="caution">
    <text evidence="2">The sequence shown here is derived from an EMBL/GenBank/DDBJ whole genome shotgun (WGS) entry which is preliminary data.</text>
</comment>
<dbReference type="PANTHER" id="PTHR42852">
    <property type="entry name" value="THIOL:DISULFIDE INTERCHANGE PROTEIN DSBE"/>
    <property type="match status" value="1"/>
</dbReference>
<feature type="domain" description="Alkyl hydroperoxide reductase subunit C/ Thiol specific antioxidant" evidence="1">
    <location>
        <begin position="1"/>
        <end position="76"/>
    </location>
</feature>
<dbReference type="SUPFAM" id="SSF52833">
    <property type="entry name" value="Thioredoxin-like"/>
    <property type="match status" value="1"/>
</dbReference>
<proteinExistence type="predicted"/>
<dbReference type="GO" id="GO:0016209">
    <property type="term" value="F:antioxidant activity"/>
    <property type="evidence" value="ECO:0007669"/>
    <property type="project" value="InterPro"/>
</dbReference>
<reference evidence="2" key="1">
    <citation type="journal article" date="2020" name="mSystems">
        <title>Genome- and Community-Level Interaction Insights into Carbon Utilization and Element Cycling Functions of Hydrothermarchaeota in Hydrothermal Sediment.</title>
        <authorList>
            <person name="Zhou Z."/>
            <person name="Liu Y."/>
            <person name="Xu W."/>
            <person name="Pan J."/>
            <person name="Luo Z.H."/>
            <person name="Li M."/>
        </authorList>
    </citation>
    <scope>NUCLEOTIDE SEQUENCE [LARGE SCALE GENOMIC DNA]</scope>
    <source>
        <strain evidence="2">SpSt-556</strain>
    </source>
</reference>
<organism evidence="2">
    <name type="scientific">Bellilinea caldifistulae</name>
    <dbReference type="NCBI Taxonomy" id="360411"/>
    <lineage>
        <taxon>Bacteria</taxon>
        <taxon>Bacillati</taxon>
        <taxon>Chloroflexota</taxon>
        <taxon>Anaerolineae</taxon>
        <taxon>Anaerolineales</taxon>
        <taxon>Anaerolineaceae</taxon>
        <taxon>Bellilinea</taxon>
    </lineage>
</organism>
<accession>A0A7C4KXU3</accession>
<dbReference type="InterPro" id="IPR050553">
    <property type="entry name" value="Thioredoxin_ResA/DsbE_sf"/>
</dbReference>
<dbReference type="PANTHER" id="PTHR42852:SF17">
    <property type="entry name" value="THIOREDOXIN-LIKE PROTEIN HI_1115"/>
    <property type="match status" value="1"/>
</dbReference>
<evidence type="ECO:0000259" key="1">
    <source>
        <dbReference type="Pfam" id="PF00578"/>
    </source>
</evidence>
<sequence>MPAFQQVYDLHKDEGLVILGVNTTYQDDGESALRFAEERGVQFPVLFDSDGVVSRRYQIQALPTTFFIDRKGIIRQVIYGGPLNEGLLKVEVQKLLGEGN</sequence>
<dbReference type="Gene3D" id="3.40.30.10">
    <property type="entry name" value="Glutaredoxin"/>
    <property type="match status" value="1"/>
</dbReference>
<dbReference type="CDD" id="cd02966">
    <property type="entry name" value="TlpA_like_family"/>
    <property type="match status" value="1"/>
</dbReference>
<gene>
    <name evidence="2" type="ORF">ENT17_00710</name>
</gene>
<protein>
    <submittedName>
        <fullName evidence="2">TlpA family protein disulfide reductase</fullName>
    </submittedName>
</protein>
<dbReference type="InterPro" id="IPR000866">
    <property type="entry name" value="AhpC/TSA"/>
</dbReference>
<name>A0A7C4KXU3_9CHLR</name>
<evidence type="ECO:0000313" key="2">
    <source>
        <dbReference type="EMBL" id="HGS86122.1"/>
    </source>
</evidence>